<dbReference type="AlphaFoldDB" id="A0A0A2K6U1"/>
<comment type="caution">
    <text evidence="3">The sequence shown here is derived from an EMBL/GenBank/DDBJ whole genome shotgun (WGS) entry which is preliminary data.</text>
</comment>
<dbReference type="EMBL" id="JQFZ01000020">
    <property type="protein sequence ID" value="KGO62576.1"/>
    <property type="molecule type" value="Genomic_DNA"/>
</dbReference>
<reference evidence="3 4" key="1">
    <citation type="journal article" date="2015" name="Mol. Plant Microbe Interact.">
        <title>Genome, transcriptome, and functional analyses of Penicillium expansum provide new insights into secondary metabolism and pathogenicity.</title>
        <authorList>
            <person name="Ballester A.R."/>
            <person name="Marcet-Houben M."/>
            <person name="Levin E."/>
            <person name="Sela N."/>
            <person name="Selma-Lazaro C."/>
            <person name="Carmona L."/>
            <person name="Wisniewski M."/>
            <person name="Droby S."/>
            <person name="Gonzalez-Candelas L."/>
            <person name="Gabaldon T."/>
        </authorList>
    </citation>
    <scope>NUCLEOTIDE SEQUENCE [LARGE SCALE GENOMIC DNA]</scope>
    <source>
        <strain evidence="3 4">MD-8</strain>
    </source>
</reference>
<dbReference type="HOGENOM" id="CLU_010781_1_0_1"/>
<feature type="region of interest" description="Disordered" evidence="1">
    <location>
        <begin position="108"/>
        <end position="146"/>
    </location>
</feature>
<accession>A0A0A2K6U1</accession>
<evidence type="ECO:0000313" key="3">
    <source>
        <dbReference type="EMBL" id="KGO62576.1"/>
    </source>
</evidence>
<dbReference type="STRING" id="27334.A0A0A2K6U1"/>
<feature type="region of interest" description="Disordered" evidence="1">
    <location>
        <begin position="339"/>
        <end position="854"/>
    </location>
</feature>
<dbReference type="PANTHER" id="PTHR35487:SF1">
    <property type="entry name" value="DUF3824 DOMAIN-CONTAINING PROTEIN"/>
    <property type="match status" value="1"/>
</dbReference>
<dbReference type="Pfam" id="PF12868">
    <property type="entry name" value="DUF3824"/>
    <property type="match status" value="1"/>
</dbReference>
<dbReference type="RefSeq" id="XP_016603107.1">
    <property type="nucleotide sequence ID" value="XM_016741877.1"/>
</dbReference>
<feature type="compositionally biased region" description="Basic residues" evidence="1">
    <location>
        <begin position="295"/>
        <end position="318"/>
    </location>
</feature>
<feature type="compositionally biased region" description="Basic and acidic residues" evidence="1">
    <location>
        <begin position="165"/>
        <end position="176"/>
    </location>
</feature>
<feature type="compositionally biased region" description="Pro residues" evidence="1">
    <location>
        <begin position="651"/>
        <end position="663"/>
    </location>
</feature>
<evidence type="ECO:0000256" key="1">
    <source>
        <dbReference type="SAM" id="MobiDB-lite"/>
    </source>
</evidence>
<evidence type="ECO:0000259" key="2">
    <source>
        <dbReference type="Pfam" id="PF12868"/>
    </source>
</evidence>
<feature type="compositionally biased region" description="Basic residues" evidence="1">
    <location>
        <begin position="539"/>
        <end position="548"/>
    </location>
</feature>
<keyword evidence="4" id="KW-1185">Reference proteome</keyword>
<feature type="compositionally biased region" description="Basic and acidic residues" evidence="1">
    <location>
        <begin position="763"/>
        <end position="777"/>
    </location>
</feature>
<proteinExistence type="predicted"/>
<dbReference type="GeneID" id="27677296"/>
<feature type="compositionally biased region" description="Basic and acidic residues" evidence="1">
    <location>
        <begin position="439"/>
        <end position="451"/>
    </location>
</feature>
<feature type="compositionally biased region" description="Low complexity" evidence="1">
    <location>
        <begin position="552"/>
        <end position="566"/>
    </location>
</feature>
<feature type="compositionally biased region" description="Low complexity" evidence="1">
    <location>
        <begin position="385"/>
        <end position="398"/>
    </location>
</feature>
<organism evidence="3 4">
    <name type="scientific">Penicillium expansum</name>
    <name type="common">Blue mold rot fungus</name>
    <dbReference type="NCBI Taxonomy" id="27334"/>
    <lineage>
        <taxon>Eukaryota</taxon>
        <taxon>Fungi</taxon>
        <taxon>Dikarya</taxon>
        <taxon>Ascomycota</taxon>
        <taxon>Pezizomycotina</taxon>
        <taxon>Eurotiomycetes</taxon>
        <taxon>Eurotiomycetidae</taxon>
        <taxon>Eurotiales</taxon>
        <taxon>Aspergillaceae</taxon>
        <taxon>Penicillium</taxon>
    </lineage>
</organism>
<sequence>MSYTYRDRERDWDETRPVSIKRYVISPEDDRREDRRDFMSRHDDSFGGERELVIRRKTDREEPVTVSRYEREVEYEPPTRYERDYYDREYLHPYTNYPHSRSMDSLEQIKQSHTATTIATQKEPVLIREARTSYTSPRESEYDVVRRSEADEDPYYYHRHRRVREYDEHRSRRELSPDDSVSQTSRRRRGDRDQDYSSDDSMVYIRKETRDYDDHSHHRRHMAEGALVGAGAAELFRSHSKKDGEVSHGVSRIGKTVGAGALGAVAVNAASHARDYYRRSKSRHRSHSFEDDRSSHRHSRHGRSRYSRSRSRSHSHSRAKTLLELGVGAAAVAAGVAALRSKSKAGERKGRSRTRSRSRAASRGRSEKDGEHGERSMSERRKHMAGAGLAGAAVAGLVEKVRSHSRSRKGERSRSHSRLRQALPIVGAGLATAAATGLYEKKKSDKEEKGGSSRGRHRSRSRSRAPSQSYPDPNRDSAGLIEYGNDPVAGSIPSEHYYGQPGAPYYDAQEAYAPRRHTRSRSRSRARYSSSSGSDREGRRRGKKHHSRSRDLAGAALGATGLGYAAHKYNERRKSKEREREHSKHDDNVHRDPYEESYDPEPYPLSPQTAPGAPPMADPHYYPNNNYFPPPPGDSTYNLNGGTPAPYNPADYPPPPGAAPPQPYAYGAAQPGPGPGPGPEQYAPRPRRADENVSSSILPPDANHAHKGLNIHPFPPSPPRSTSQPPQVSKSVAFDLTDSPRDPGYETDDSDSTVETYSSSHHGGRDQRHDRDRDTYPHHRRRSSSVPYPPMPYPSPASSDHYDSYHASSQHRNHPPAPRHHEGRDHNKVSEPESDSTIDLPNRFDGKGHFLPERDPAVEKIEDLVNKFTKVLF</sequence>
<dbReference type="Proteomes" id="UP000030143">
    <property type="component" value="Unassembled WGS sequence"/>
</dbReference>
<feature type="compositionally biased region" description="Polar residues" evidence="1">
    <location>
        <begin position="108"/>
        <end position="120"/>
    </location>
</feature>
<feature type="compositionally biased region" description="Basic residues" evidence="1">
    <location>
        <begin position="809"/>
        <end position="818"/>
    </location>
</feature>
<feature type="compositionally biased region" description="Low complexity" evidence="1">
    <location>
        <begin position="720"/>
        <end position="729"/>
    </location>
</feature>
<feature type="region of interest" description="Disordered" evidence="1">
    <location>
        <begin position="165"/>
        <end position="204"/>
    </location>
</feature>
<dbReference type="PANTHER" id="PTHR35487">
    <property type="entry name" value="DUF3824 DOMAIN-CONTAINING PROTEIN"/>
    <property type="match status" value="1"/>
</dbReference>
<gene>
    <name evidence="3" type="ORF">PEX2_046020</name>
</gene>
<dbReference type="VEuPathDB" id="FungiDB:PEXP_047520"/>
<feature type="compositionally biased region" description="Basic residues" evidence="1">
    <location>
        <begin position="514"/>
        <end position="526"/>
    </location>
</feature>
<feature type="compositionally biased region" description="Basic residues" evidence="1">
    <location>
        <begin position="350"/>
        <end position="362"/>
    </location>
</feature>
<feature type="compositionally biased region" description="Basic and acidic residues" evidence="1">
    <location>
        <begin position="364"/>
        <end position="379"/>
    </location>
</feature>
<feature type="region of interest" description="Disordered" evidence="1">
    <location>
        <begin position="275"/>
        <end position="318"/>
    </location>
</feature>
<feature type="domain" description="DUF3824" evidence="2">
    <location>
        <begin position="544"/>
        <end position="693"/>
    </location>
</feature>
<evidence type="ECO:0000313" key="4">
    <source>
        <dbReference type="Proteomes" id="UP000030143"/>
    </source>
</evidence>
<name>A0A0A2K6U1_PENEN</name>
<protein>
    <recommendedName>
        <fullName evidence="2">DUF3824 domain-containing protein</fullName>
    </recommendedName>
</protein>
<feature type="compositionally biased region" description="Basic and acidic residues" evidence="1">
    <location>
        <begin position="842"/>
        <end position="854"/>
    </location>
</feature>
<feature type="compositionally biased region" description="Low complexity" evidence="1">
    <location>
        <begin position="427"/>
        <end position="438"/>
    </location>
</feature>
<feature type="compositionally biased region" description="Basic residues" evidence="1">
    <location>
        <begin position="454"/>
        <end position="463"/>
    </location>
</feature>
<dbReference type="InterPro" id="IPR024436">
    <property type="entry name" value="DUF3824"/>
</dbReference>
<feature type="compositionally biased region" description="Basic and acidic residues" evidence="1">
    <location>
        <begin position="819"/>
        <end position="831"/>
    </location>
</feature>
<feature type="compositionally biased region" description="Basic and acidic residues" evidence="1">
    <location>
        <begin position="568"/>
        <end position="594"/>
    </location>
</feature>